<dbReference type="AlphaFoldDB" id="A0A940X401"/>
<evidence type="ECO:0000313" key="7">
    <source>
        <dbReference type="EMBL" id="MBP3983968.1"/>
    </source>
</evidence>
<sequence length="412" mass="43629">MKRHVSMHGALLALAFAGAGCSADAQAALRVCVDSSSPGADMDLRLAEAVARDQGTTLAVHRFDGEGDDEGFDMKNFVAMAGKDCQLVLGFPLRDRHGGLPGGLHATQAYARTGFVLVTPMARRAASLDALRPGTRVAVTYQTTPNLYFAEHPALQADIRLTNEDAIDALEKGKVQAAMLWRPTVVKYLSGHGQAQRFDYAELDEPHARYDLVALYADANAKAAQRFEASIARLGRDGKLSALLQPYAVAPSARKAAAVAPALPAAAEAYRRKHDLLARADVDAQLAFAGSDKPSAGKAKAPALFTAKQATGGKASYEQNCAICHGDKLTGRAGPALKGKHFAPDDGKYKVGDIFAIVHKNMPAMAPGSLPQNTYVEIMAYILQQNGYPAGGKPLTFDGAKSSKVPLIYAGQ</sequence>
<reference evidence="7" key="1">
    <citation type="journal article" date="2016" name="Int. J. Syst. Evol. Microbiol.">
        <title>Pseudoxanthomonas helianthi sp. nov., isolated from roots of Jerusalem artichoke (Helianthus tuberosus).</title>
        <authorList>
            <person name="Kittiwongwattana C."/>
            <person name="Thawai C."/>
        </authorList>
    </citation>
    <scope>NUCLEOTIDE SEQUENCE</scope>
    <source>
        <strain evidence="7">110414</strain>
    </source>
</reference>
<dbReference type="PROSITE" id="PS51007">
    <property type="entry name" value="CYTC"/>
    <property type="match status" value="1"/>
</dbReference>
<proteinExistence type="predicted"/>
<dbReference type="GO" id="GO:0020037">
    <property type="term" value="F:heme binding"/>
    <property type="evidence" value="ECO:0007669"/>
    <property type="project" value="InterPro"/>
</dbReference>
<name>A0A940X401_9GAMM</name>
<dbReference type="RefSeq" id="WP_210535775.1">
    <property type="nucleotide sequence ID" value="NZ_JAGKTC010000001.1"/>
</dbReference>
<keyword evidence="3 4" id="KW-0408">Iron</keyword>
<accession>A0A940X401</accession>
<dbReference type="InterPro" id="IPR036909">
    <property type="entry name" value="Cyt_c-like_dom_sf"/>
</dbReference>
<dbReference type="SUPFAM" id="SSF53850">
    <property type="entry name" value="Periplasmic binding protein-like II"/>
    <property type="match status" value="1"/>
</dbReference>
<evidence type="ECO:0000313" key="8">
    <source>
        <dbReference type="Proteomes" id="UP000673447"/>
    </source>
</evidence>
<dbReference type="SUPFAM" id="SSF46626">
    <property type="entry name" value="Cytochrome c"/>
    <property type="match status" value="1"/>
</dbReference>
<dbReference type="PROSITE" id="PS51257">
    <property type="entry name" value="PROKAR_LIPOPROTEIN"/>
    <property type="match status" value="1"/>
</dbReference>
<dbReference type="InterPro" id="IPR001638">
    <property type="entry name" value="Solute-binding_3/MltF_N"/>
</dbReference>
<organism evidence="7 8">
    <name type="scientific">Pseudoxanthomonas helianthi</name>
    <dbReference type="NCBI Taxonomy" id="1453541"/>
    <lineage>
        <taxon>Bacteria</taxon>
        <taxon>Pseudomonadati</taxon>
        <taxon>Pseudomonadota</taxon>
        <taxon>Gammaproteobacteria</taxon>
        <taxon>Lysobacterales</taxon>
        <taxon>Lysobacteraceae</taxon>
        <taxon>Pseudoxanthomonas</taxon>
    </lineage>
</organism>
<gene>
    <name evidence="7" type="ORF">J5837_05950</name>
</gene>
<reference evidence="7" key="2">
    <citation type="submission" date="2021-03" db="EMBL/GenBank/DDBJ databases">
        <authorList>
            <person name="Cao W."/>
        </authorList>
    </citation>
    <scope>NUCLEOTIDE SEQUENCE</scope>
    <source>
        <strain evidence="7">110414</strain>
    </source>
</reference>
<feature type="domain" description="Cytochrome c" evidence="6">
    <location>
        <begin position="308"/>
        <end position="386"/>
    </location>
</feature>
<dbReference type="EMBL" id="JAGKTC010000001">
    <property type="protein sequence ID" value="MBP3983968.1"/>
    <property type="molecule type" value="Genomic_DNA"/>
</dbReference>
<evidence type="ECO:0000256" key="5">
    <source>
        <dbReference type="SAM" id="SignalP"/>
    </source>
</evidence>
<dbReference type="Gene3D" id="3.40.190.10">
    <property type="entry name" value="Periplasmic binding protein-like II"/>
    <property type="match status" value="2"/>
</dbReference>
<keyword evidence="8" id="KW-1185">Reference proteome</keyword>
<dbReference type="Proteomes" id="UP000673447">
    <property type="component" value="Unassembled WGS sequence"/>
</dbReference>
<keyword evidence="2 4" id="KW-0479">Metal-binding</keyword>
<evidence type="ECO:0000256" key="3">
    <source>
        <dbReference type="ARBA" id="ARBA00023004"/>
    </source>
</evidence>
<dbReference type="InterPro" id="IPR009056">
    <property type="entry name" value="Cyt_c-like_dom"/>
</dbReference>
<keyword evidence="5" id="KW-0732">Signal</keyword>
<dbReference type="GO" id="GO:0009055">
    <property type="term" value="F:electron transfer activity"/>
    <property type="evidence" value="ECO:0007669"/>
    <property type="project" value="InterPro"/>
</dbReference>
<dbReference type="Gene3D" id="1.10.760.10">
    <property type="entry name" value="Cytochrome c-like domain"/>
    <property type="match status" value="1"/>
</dbReference>
<feature type="chain" id="PRO_5038050743" evidence="5">
    <location>
        <begin position="28"/>
        <end position="412"/>
    </location>
</feature>
<evidence type="ECO:0000256" key="1">
    <source>
        <dbReference type="ARBA" id="ARBA00022617"/>
    </source>
</evidence>
<comment type="caution">
    <text evidence="7">The sequence shown here is derived from an EMBL/GenBank/DDBJ whole genome shotgun (WGS) entry which is preliminary data.</text>
</comment>
<evidence type="ECO:0000256" key="2">
    <source>
        <dbReference type="ARBA" id="ARBA00022723"/>
    </source>
</evidence>
<dbReference type="GO" id="GO:0046872">
    <property type="term" value="F:metal ion binding"/>
    <property type="evidence" value="ECO:0007669"/>
    <property type="project" value="UniProtKB-KW"/>
</dbReference>
<dbReference type="SMART" id="SM00062">
    <property type="entry name" value="PBPb"/>
    <property type="match status" value="1"/>
</dbReference>
<dbReference type="Pfam" id="PF13442">
    <property type="entry name" value="Cytochrome_CBB3"/>
    <property type="match status" value="1"/>
</dbReference>
<evidence type="ECO:0000256" key="4">
    <source>
        <dbReference type="PROSITE-ProRule" id="PRU00433"/>
    </source>
</evidence>
<feature type="signal peptide" evidence="5">
    <location>
        <begin position="1"/>
        <end position="27"/>
    </location>
</feature>
<evidence type="ECO:0000259" key="6">
    <source>
        <dbReference type="PROSITE" id="PS51007"/>
    </source>
</evidence>
<keyword evidence="1 4" id="KW-0349">Heme</keyword>
<protein>
    <submittedName>
        <fullName evidence="7">C-type cytochrome</fullName>
    </submittedName>
</protein>